<dbReference type="EMBL" id="JAEAOA010001475">
    <property type="protein sequence ID" value="KAK3585003.1"/>
    <property type="molecule type" value="Genomic_DNA"/>
</dbReference>
<keyword evidence="3" id="KW-1185">Reference proteome</keyword>
<organism evidence="2 3">
    <name type="scientific">Potamilus streckersoni</name>
    <dbReference type="NCBI Taxonomy" id="2493646"/>
    <lineage>
        <taxon>Eukaryota</taxon>
        <taxon>Metazoa</taxon>
        <taxon>Spiralia</taxon>
        <taxon>Lophotrochozoa</taxon>
        <taxon>Mollusca</taxon>
        <taxon>Bivalvia</taxon>
        <taxon>Autobranchia</taxon>
        <taxon>Heteroconchia</taxon>
        <taxon>Palaeoheterodonta</taxon>
        <taxon>Unionida</taxon>
        <taxon>Unionoidea</taxon>
        <taxon>Unionidae</taxon>
        <taxon>Ambleminae</taxon>
        <taxon>Lampsilini</taxon>
        <taxon>Potamilus</taxon>
    </lineage>
</organism>
<gene>
    <name evidence="2" type="ORF">CHS0354_024917</name>
</gene>
<accession>A0AAE0S4F4</accession>
<evidence type="ECO:0000313" key="2">
    <source>
        <dbReference type="EMBL" id="KAK3585003.1"/>
    </source>
</evidence>
<keyword evidence="1" id="KW-0472">Membrane</keyword>
<evidence type="ECO:0000313" key="3">
    <source>
        <dbReference type="Proteomes" id="UP001195483"/>
    </source>
</evidence>
<evidence type="ECO:0000256" key="1">
    <source>
        <dbReference type="SAM" id="Phobius"/>
    </source>
</evidence>
<proteinExistence type="predicted"/>
<keyword evidence="1" id="KW-0812">Transmembrane</keyword>
<name>A0AAE0S4F4_9BIVA</name>
<reference evidence="2" key="2">
    <citation type="journal article" date="2021" name="Genome Biol. Evol.">
        <title>Developing a high-quality reference genome for a parasitic bivalve with doubly uniparental inheritance (Bivalvia: Unionida).</title>
        <authorList>
            <person name="Smith C.H."/>
        </authorList>
    </citation>
    <scope>NUCLEOTIDE SEQUENCE</scope>
    <source>
        <strain evidence="2">CHS0354</strain>
        <tissue evidence="2">Mantle</tissue>
    </source>
</reference>
<feature type="transmembrane region" description="Helical" evidence="1">
    <location>
        <begin position="74"/>
        <end position="96"/>
    </location>
</feature>
<reference evidence="2" key="3">
    <citation type="submission" date="2023-05" db="EMBL/GenBank/DDBJ databases">
        <authorList>
            <person name="Smith C.H."/>
        </authorList>
    </citation>
    <scope>NUCLEOTIDE SEQUENCE</scope>
    <source>
        <strain evidence="2">CHS0354</strain>
        <tissue evidence="2">Mantle</tissue>
    </source>
</reference>
<sequence>MFFHHFFSPKMTEQDITRFVRRLFRFFHTGVINHQIIPPVSKDRKGSGRCPCFEESHEKKNSAKNINEHCSTSYLVCYLNVIIIAYLLMSSALLFINHHFLFIRYS</sequence>
<reference evidence="2" key="1">
    <citation type="journal article" date="2021" name="Genome Biol. Evol.">
        <title>A High-Quality Reference Genome for a Parasitic Bivalve with Doubly Uniparental Inheritance (Bivalvia: Unionida).</title>
        <authorList>
            <person name="Smith C.H."/>
        </authorList>
    </citation>
    <scope>NUCLEOTIDE SEQUENCE</scope>
    <source>
        <strain evidence="2">CHS0354</strain>
    </source>
</reference>
<dbReference type="Proteomes" id="UP001195483">
    <property type="component" value="Unassembled WGS sequence"/>
</dbReference>
<comment type="caution">
    <text evidence="2">The sequence shown here is derived from an EMBL/GenBank/DDBJ whole genome shotgun (WGS) entry which is preliminary data.</text>
</comment>
<keyword evidence="1" id="KW-1133">Transmembrane helix</keyword>
<dbReference type="AlphaFoldDB" id="A0AAE0S4F4"/>
<protein>
    <submittedName>
        <fullName evidence="2">Uncharacterized protein</fullName>
    </submittedName>
</protein>